<sequence>MAAFEQRAEAGRDAYAAGRDLYVGAAVPGPARSVYREQVELIFPWELVGRADELAELAAFCRAAGGPAYAWWQGPAWAGKTALMATLVLHPPPGVRVVSFFITARYAGQSDRNAFLDVVLEQLAEAAGQPVPAAPDEARRQAWFGRLLKDAAAASPEPLVLVVDGLDEDRGVTVGPSAHSIAALLPAVPPPNVRIVVAGRPSPPVPTDVPDRHPLRDPAVVRRLAPSPEARAIRGNAERELEHLLFGPDTDRDLLGLVATSGGGLRAADLADLTGASARRVERHLSAASGRTFTLSPGRWIRADRFYLLGHEELQAAALDELSTAEQDAFRARVHAWADRVRDAGWPPETSEYLLRGYFRLLRQLGDLPRMVAFATDPARTARMLEASGGDAAALAELAACQEAVLALPEPDVDLMLRIAVVRDELIARNRGIPAGLPLVWAEIGEAERAWAMASALSHPFRRLYALLEIARITARKDAAVARRLVGRAASTVRASPYASSIVLADLAEIAAAAGDRPLARRLADEVERELAEGNTDGPSWSSAARAIAATGDQDRIERALSAAVASTRPVAQAAWDALVAARARVDRDGLAALAREHHRIAIALLRDAASSGDLAGTDEAARLLEGFSEGGAEVRKEIGQALLSAARHPLVFQDHAEAAAFLRPTPLTGALWRTRIAMLRGEPGTAEALARNLDDPPIRDEAFSLLVQMLAERGDLTAAEWLAEEIVEPEPLERALAALIVAGAGNDPPEAADRAAALVYSEPRHFAYVGLAKAAAARGGQDEALALLVSSRAPVNLVRAARDMARGGHPDMGARLASLIEKHARSSVDPRWKARLLARLAGAVAATGDTAFTGALADAAITFCPKGAATGETGLPSEPETDGREPLPSSGDRASAPFQLAESVRNERASLLAELAEFDRAAGISMASADDGTSQDDAITVLPGLVADAGRFGEAQSMLSALGFPHRYERAMAGVVRALATVGEHGSARKAAERIPDPSCRAAAFMEAAAGTGMSEDARHYAFRAEVAVREVDDAVQATRLLASFARTAAGMGDVALAASFLDFAGARRRLSPRVLERTAGTLVGALAAAGSMAEAEEVASSLPIPVPTKALAELALALHYMRAHDREAARRALARAEEAIEAMLSHEERAEFLIRAVHVRTLVDGPEAAASTAARITDPELHARALALLADASEPDEARRLLVQALAEAPFTTCLPSVARIAPDTVRDIARRMVQP</sequence>
<dbReference type="RefSeq" id="WP_220165768.1">
    <property type="nucleotide sequence ID" value="NZ_JAIBOA010000006.1"/>
</dbReference>
<feature type="region of interest" description="Disordered" evidence="2">
    <location>
        <begin position="871"/>
        <end position="895"/>
    </location>
</feature>
<protein>
    <recommendedName>
        <fullName evidence="3">Nephrocystin 3-like N-terminal domain-containing protein</fullName>
    </recommendedName>
</protein>
<reference evidence="4 5" key="1">
    <citation type="submission" date="2021-07" db="EMBL/GenBank/DDBJ databases">
        <title>Actinomadura sp. PM05-2 isolated from lichen.</title>
        <authorList>
            <person name="Somphong A."/>
            <person name="Phongsopitanun W."/>
            <person name="Tanasupawat S."/>
            <person name="Peongsungnone V."/>
        </authorList>
    </citation>
    <scope>NUCLEOTIDE SEQUENCE [LARGE SCALE GENOMIC DNA]</scope>
    <source>
        <strain evidence="4 5">PM05-2</strain>
    </source>
</reference>
<comment type="caution">
    <text evidence="4">The sequence shown here is derived from an EMBL/GenBank/DDBJ whole genome shotgun (WGS) entry which is preliminary data.</text>
</comment>
<organism evidence="4 5">
    <name type="scientific">Actinomadura parmotrematis</name>
    <dbReference type="NCBI Taxonomy" id="2864039"/>
    <lineage>
        <taxon>Bacteria</taxon>
        <taxon>Bacillati</taxon>
        <taxon>Actinomycetota</taxon>
        <taxon>Actinomycetes</taxon>
        <taxon>Streptosporangiales</taxon>
        <taxon>Thermomonosporaceae</taxon>
        <taxon>Actinomadura</taxon>
    </lineage>
</organism>
<evidence type="ECO:0000313" key="4">
    <source>
        <dbReference type="EMBL" id="MBW8482900.1"/>
    </source>
</evidence>
<feature type="domain" description="Nephrocystin 3-like N-terminal" evidence="3">
    <location>
        <begin position="67"/>
        <end position="169"/>
    </location>
</feature>
<dbReference type="Pfam" id="PF24883">
    <property type="entry name" value="NPHP3_N"/>
    <property type="match status" value="1"/>
</dbReference>
<evidence type="ECO:0000256" key="1">
    <source>
        <dbReference type="ARBA" id="ARBA00022737"/>
    </source>
</evidence>
<dbReference type="InterPro" id="IPR056884">
    <property type="entry name" value="NPHP3-like_N"/>
</dbReference>
<keyword evidence="5" id="KW-1185">Reference proteome</keyword>
<evidence type="ECO:0000259" key="3">
    <source>
        <dbReference type="Pfam" id="PF24883"/>
    </source>
</evidence>
<dbReference type="InterPro" id="IPR011990">
    <property type="entry name" value="TPR-like_helical_dom_sf"/>
</dbReference>
<accession>A0ABS7FR65</accession>
<evidence type="ECO:0000256" key="2">
    <source>
        <dbReference type="SAM" id="MobiDB-lite"/>
    </source>
</evidence>
<keyword evidence="1" id="KW-0677">Repeat</keyword>
<name>A0ABS7FR65_9ACTN</name>
<proteinExistence type="predicted"/>
<evidence type="ECO:0000313" key="5">
    <source>
        <dbReference type="Proteomes" id="UP000774570"/>
    </source>
</evidence>
<dbReference type="Proteomes" id="UP000774570">
    <property type="component" value="Unassembled WGS sequence"/>
</dbReference>
<dbReference type="EMBL" id="JAIBOA010000006">
    <property type="protein sequence ID" value="MBW8482900.1"/>
    <property type="molecule type" value="Genomic_DNA"/>
</dbReference>
<dbReference type="Gene3D" id="1.25.40.10">
    <property type="entry name" value="Tetratricopeptide repeat domain"/>
    <property type="match status" value="2"/>
</dbReference>
<gene>
    <name evidence="4" type="ORF">K1Y72_11010</name>
</gene>